<dbReference type="EMBL" id="BAABJQ010000005">
    <property type="protein sequence ID" value="GAA5183261.1"/>
    <property type="molecule type" value="Genomic_DNA"/>
</dbReference>
<proteinExistence type="predicted"/>
<organism evidence="14 15">
    <name type="scientific">Rugosimonospora acidiphila</name>
    <dbReference type="NCBI Taxonomy" id="556531"/>
    <lineage>
        <taxon>Bacteria</taxon>
        <taxon>Bacillati</taxon>
        <taxon>Actinomycetota</taxon>
        <taxon>Actinomycetes</taxon>
        <taxon>Micromonosporales</taxon>
        <taxon>Micromonosporaceae</taxon>
        <taxon>Rugosimonospora</taxon>
    </lineage>
</organism>
<comment type="catalytic activity">
    <reaction evidence="10">
        <text>D-glycero-beta-D-manno-heptose 1-phosphate + ATP + H(+) = ADP-D-glycero-beta-D-manno-heptose + diphosphate</text>
        <dbReference type="Rhea" id="RHEA:27465"/>
        <dbReference type="ChEBI" id="CHEBI:15378"/>
        <dbReference type="ChEBI" id="CHEBI:30616"/>
        <dbReference type="ChEBI" id="CHEBI:33019"/>
        <dbReference type="ChEBI" id="CHEBI:59967"/>
        <dbReference type="ChEBI" id="CHEBI:61593"/>
        <dbReference type="EC" id="2.7.7.70"/>
    </reaction>
</comment>
<dbReference type="Gene3D" id="3.40.1190.20">
    <property type="match status" value="1"/>
</dbReference>
<dbReference type="PROSITE" id="PS00583">
    <property type="entry name" value="PFKB_KINASES_1"/>
    <property type="match status" value="1"/>
</dbReference>
<dbReference type="Proteomes" id="UP001501570">
    <property type="component" value="Unassembled WGS sequence"/>
</dbReference>
<keyword evidence="7" id="KW-0067">ATP-binding</keyword>
<dbReference type="Pfam" id="PF00294">
    <property type="entry name" value="PfkB"/>
    <property type="match status" value="1"/>
</dbReference>
<evidence type="ECO:0000256" key="9">
    <source>
        <dbReference type="ARBA" id="ARBA00023277"/>
    </source>
</evidence>
<feature type="region of interest" description="Disordered" evidence="11">
    <location>
        <begin position="485"/>
        <end position="541"/>
    </location>
</feature>
<dbReference type="NCBIfam" id="TIGR00125">
    <property type="entry name" value="cyt_tran_rel"/>
    <property type="match status" value="1"/>
</dbReference>
<dbReference type="InterPro" id="IPR014729">
    <property type="entry name" value="Rossmann-like_a/b/a_fold"/>
</dbReference>
<comment type="caution">
    <text evidence="14">The sequence shown here is derived from an EMBL/GenBank/DDBJ whole genome shotgun (WGS) entry which is preliminary data.</text>
</comment>
<name>A0ABP9RQK5_9ACTN</name>
<dbReference type="InterPro" id="IPR011611">
    <property type="entry name" value="PfkB_dom"/>
</dbReference>
<protein>
    <recommendedName>
        <fullName evidence="2">D-glycero-beta-D-manno-heptose 1-phosphate adenylyltransferase</fullName>
        <ecNumber evidence="2">2.7.7.70</ecNumber>
    </recommendedName>
</protein>
<keyword evidence="15" id="KW-1185">Reference proteome</keyword>
<dbReference type="NCBIfam" id="TIGR02199">
    <property type="entry name" value="rfaE_dom_II"/>
    <property type="match status" value="1"/>
</dbReference>
<evidence type="ECO:0000256" key="1">
    <source>
        <dbReference type="ARBA" id="ARBA00004713"/>
    </source>
</evidence>
<dbReference type="InterPro" id="IPR002173">
    <property type="entry name" value="Carboh/pur_kinase_PfkB_CS"/>
</dbReference>
<gene>
    <name evidence="14" type="primary">hldE</name>
    <name evidence="14" type="ORF">GCM10023322_22130</name>
</gene>
<dbReference type="InterPro" id="IPR029056">
    <property type="entry name" value="Ribokinase-like"/>
</dbReference>
<keyword evidence="8" id="KW-0511">Multifunctional enzyme</keyword>
<feature type="domain" description="Carbohydrate kinase PfkB" evidence="12">
    <location>
        <begin position="34"/>
        <end position="318"/>
    </location>
</feature>
<evidence type="ECO:0000256" key="3">
    <source>
        <dbReference type="ARBA" id="ARBA00022679"/>
    </source>
</evidence>
<feature type="domain" description="Cytidyltransferase-like" evidence="13">
    <location>
        <begin position="356"/>
        <end position="460"/>
    </location>
</feature>
<dbReference type="PANTHER" id="PTHR46969:SF1">
    <property type="entry name" value="BIFUNCTIONAL PROTEIN HLDE"/>
    <property type="match status" value="1"/>
</dbReference>
<sequence>MGVERETIAELAARWSGRRVLVLGDALLDGWLTGTPDRLCREAPVGVVELSDSRYTAGGAANTATNLAALGARVELVAATGGDETAQLLSDRLSDAGVSSRLVPVDGRRTVTKRRLLAGEQIVARFDEGDVGPLPPEHAAVLLGEVRSVLEDGPACVVVCDYAAGTLPDELIDLLCQYRGEVGLLAVDAHDLRRWRRTEPDLVTPNLDEAARLLGGPAPVRGRVDWATERLPAVREAAGARSVALTLDVDGSLVLDEAGGLYRTVANPGPAAHSAGAGDSYLAGFVLALVAGAGPAAASQVAQGAAGLALTEPGTSVCGVDVLLDWMAPQPPRALDINDLTRMVDEARAVGARIVFTNGCFDVLHRGHIGYLVQARQLGEVLIVAVNSDESVRRLKGPGRPVNAQEDRAGVLAALGCVDHVIIFDDDSPTDLLEAIRPDVYVKGGDYTPELIPEAELVYALGGEVQTLGYLPDRSTSAIIERIRRREPASPGAAASASSEPPEAGLELVTEAATQPEAGQAPPPGTGTTSAQPASSGGGRS</sequence>
<evidence type="ECO:0000256" key="2">
    <source>
        <dbReference type="ARBA" id="ARBA00012519"/>
    </source>
</evidence>
<dbReference type="SUPFAM" id="SSF52374">
    <property type="entry name" value="Nucleotidylyl transferase"/>
    <property type="match status" value="1"/>
</dbReference>
<evidence type="ECO:0000313" key="15">
    <source>
        <dbReference type="Proteomes" id="UP001501570"/>
    </source>
</evidence>
<keyword evidence="3" id="KW-0808">Transferase</keyword>
<evidence type="ECO:0000256" key="8">
    <source>
        <dbReference type="ARBA" id="ARBA00023268"/>
    </source>
</evidence>
<feature type="compositionally biased region" description="Low complexity" evidence="11">
    <location>
        <begin position="489"/>
        <end position="505"/>
    </location>
</feature>
<dbReference type="InterPro" id="IPR011914">
    <property type="entry name" value="RfaE_dom_II"/>
</dbReference>
<feature type="compositionally biased region" description="Polar residues" evidence="11">
    <location>
        <begin position="526"/>
        <end position="535"/>
    </location>
</feature>
<evidence type="ECO:0000256" key="5">
    <source>
        <dbReference type="ARBA" id="ARBA00022741"/>
    </source>
</evidence>
<evidence type="ECO:0000259" key="13">
    <source>
        <dbReference type="Pfam" id="PF01467"/>
    </source>
</evidence>
<dbReference type="EC" id="2.7.7.70" evidence="2"/>
<dbReference type="GO" id="GO:0016301">
    <property type="term" value="F:kinase activity"/>
    <property type="evidence" value="ECO:0007669"/>
    <property type="project" value="UniProtKB-KW"/>
</dbReference>
<dbReference type="PANTHER" id="PTHR46969">
    <property type="entry name" value="BIFUNCTIONAL PROTEIN HLDE"/>
    <property type="match status" value="1"/>
</dbReference>
<keyword evidence="6 14" id="KW-0418">Kinase</keyword>
<keyword evidence="9" id="KW-0119">Carbohydrate metabolism</keyword>
<reference evidence="15" key="1">
    <citation type="journal article" date="2019" name="Int. J. Syst. Evol. Microbiol.">
        <title>The Global Catalogue of Microorganisms (GCM) 10K type strain sequencing project: providing services to taxonomists for standard genome sequencing and annotation.</title>
        <authorList>
            <consortium name="The Broad Institute Genomics Platform"/>
            <consortium name="The Broad Institute Genome Sequencing Center for Infectious Disease"/>
            <person name="Wu L."/>
            <person name="Ma J."/>
        </authorList>
    </citation>
    <scope>NUCLEOTIDE SEQUENCE [LARGE SCALE GENOMIC DNA]</scope>
    <source>
        <strain evidence="15">JCM 18304</strain>
    </source>
</reference>
<evidence type="ECO:0000313" key="14">
    <source>
        <dbReference type="EMBL" id="GAA5183261.1"/>
    </source>
</evidence>
<evidence type="ECO:0000256" key="4">
    <source>
        <dbReference type="ARBA" id="ARBA00022695"/>
    </source>
</evidence>
<dbReference type="InterPro" id="IPR004821">
    <property type="entry name" value="Cyt_trans-like"/>
</dbReference>
<keyword evidence="4 14" id="KW-0548">Nucleotidyltransferase</keyword>
<keyword evidence="5" id="KW-0547">Nucleotide-binding</keyword>
<dbReference type="GO" id="GO:0016779">
    <property type="term" value="F:nucleotidyltransferase activity"/>
    <property type="evidence" value="ECO:0007669"/>
    <property type="project" value="UniProtKB-KW"/>
</dbReference>
<evidence type="ECO:0000256" key="7">
    <source>
        <dbReference type="ARBA" id="ARBA00022840"/>
    </source>
</evidence>
<dbReference type="SUPFAM" id="SSF53613">
    <property type="entry name" value="Ribokinase-like"/>
    <property type="match status" value="1"/>
</dbReference>
<evidence type="ECO:0000256" key="10">
    <source>
        <dbReference type="ARBA" id="ARBA00047428"/>
    </source>
</evidence>
<evidence type="ECO:0000256" key="11">
    <source>
        <dbReference type="SAM" id="MobiDB-lite"/>
    </source>
</evidence>
<accession>A0ABP9RQK5</accession>
<dbReference type="Pfam" id="PF01467">
    <property type="entry name" value="CTP_transf_like"/>
    <property type="match status" value="1"/>
</dbReference>
<evidence type="ECO:0000256" key="6">
    <source>
        <dbReference type="ARBA" id="ARBA00022777"/>
    </source>
</evidence>
<dbReference type="Gene3D" id="3.40.50.620">
    <property type="entry name" value="HUPs"/>
    <property type="match status" value="1"/>
</dbReference>
<evidence type="ECO:0000259" key="12">
    <source>
        <dbReference type="Pfam" id="PF00294"/>
    </source>
</evidence>
<comment type="pathway">
    <text evidence="1">Bacterial outer membrane biogenesis; LPS core biosynthesis.</text>
</comment>